<dbReference type="Gene3D" id="2.60.120.10">
    <property type="entry name" value="Jelly Rolls"/>
    <property type="match status" value="1"/>
</dbReference>
<accession>A0AA50Q7Q0</accession>
<dbReference type="Pfam" id="PF05523">
    <property type="entry name" value="FdtA"/>
    <property type="match status" value="1"/>
</dbReference>
<evidence type="ECO:0000313" key="2">
    <source>
        <dbReference type="EMBL" id="WMB74451.1"/>
    </source>
</evidence>
<dbReference type="EMBL" id="CP132914">
    <property type="protein sequence ID" value="WMB74451.1"/>
    <property type="molecule type" value="Genomic_DNA"/>
</dbReference>
<dbReference type="KEGG" id="sog:RA178_07520"/>
<dbReference type="InterPro" id="IPR008894">
    <property type="entry name" value="QdtA_cupin_dom"/>
</dbReference>
<dbReference type="CDD" id="cd20292">
    <property type="entry name" value="cupin_QdtA-like"/>
    <property type="match status" value="1"/>
</dbReference>
<reference evidence="2" key="1">
    <citation type="submission" date="2023-08" db="EMBL/GenBank/DDBJ databases">
        <title>Complete genome sequence of Shewanella oncorhynchi Z-P2, a siderophore putrebactin-producing bacterium.</title>
        <authorList>
            <person name="Zhang Y."/>
        </authorList>
    </citation>
    <scope>NUCLEOTIDE SEQUENCE</scope>
    <source>
        <strain evidence="2">Z-P2</strain>
    </source>
</reference>
<dbReference type="InterPro" id="IPR011051">
    <property type="entry name" value="RmlC_Cupin_sf"/>
</dbReference>
<name>A0AA50Q7Q0_9GAMM</name>
<dbReference type="AlphaFoldDB" id="A0AA50Q7Q0"/>
<feature type="domain" description="Sugar 3,4-ketoisomerase QdtA cupin" evidence="1">
    <location>
        <begin position="5"/>
        <end position="131"/>
    </location>
</feature>
<evidence type="ECO:0000259" key="1">
    <source>
        <dbReference type="Pfam" id="PF05523"/>
    </source>
</evidence>
<dbReference type="Proteomes" id="UP001236800">
    <property type="component" value="Chromosome"/>
</dbReference>
<dbReference type="SUPFAM" id="SSF51182">
    <property type="entry name" value="RmlC-like cupins"/>
    <property type="match status" value="1"/>
</dbReference>
<dbReference type="RefSeq" id="WP_306685046.1">
    <property type="nucleotide sequence ID" value="NZ_CP132914.1"/>
</dbReference>
<dbReference type="GeneID" id="301339021"/>
<protein>
    <submittedName>
        <fullName evidence="2">FdtA/QdtA family cupin domain-containing protein</fullName>
    </submittedName>
</protein>
<proteinExistence type="predicted"/>
<dbReference type="InterPro" id="IPR014710">
    <property type="entry name" value="RmlC-like_jellyroll"/>
</dbReference>
<gene>
    <name evidence="2" type="ORF">RA178_07520</name>
</gene>
<organism evidence="2">
    <name type="scientific">Shewanella oncorhynchi</name>
    <dbReference type="NCBI Taxonomy" id="2726434"/>
    <lineage>
        <taxon>Bacteria</taxon>
        <taxon>Pseudomonadati</taxon>
        <taxon>Pseudomonadota</taxon>
        <taxon>Gammaproteobacteria</taxon>
        <taxon>Alteromonadales</taxon>
        <taxon>Shewanellaceae</taxon>
        <taxon>Shewanella</taxon>
    </lineage>
</organism>
<sequence>MSLINLFDFPVLGDDRGALVALEANRHIPFDIKRVYYIYGTAQGVARGFHAHKALKQVAICLKGSCRFVMDDGKNKQDVILATPDKGLLIDAMQWHEMHDFSEDCLLMVLADQVYDESDYIREYSIFIEAVNTHVYSSAK</sequence>